<dbReference type="NCBIfam" id="TIGR04057">
    <property type="entry name" value="SusC_RagA_signa"/>
    <property type="match status" value="1"/>
</dbReference>
<dbReference type="Gene3D" id="2.60.40.1120">
    <property type="entry name" value="Carboxypeptidase-like, regulatory domain"/>
    <property type="match status" value="1"/>
</dbReference>
<evidence type="ECO:0000313" key="6">
    <source>
        <dbReference type="Proteomes" id="UP001058267"/>
    </source>
</evidence>
<evidence type="ECO:0000256" key="2">
    <source>
        <dbReference type="PROSITE-ProRule" id="PRU01360"/>
    </source>
</evidence>
<evidence type="ECO:0000313" key="5">
    <source>
        <dbReference type="EMBL" id="UWN66603.1"/>
    </source>
</evidence>
<keyword evidence="6" id="KW-1185">Reference proteome</keyword>
<gene>
    <name evidence="5" type="ORF">NQ519_07145</name>
</gene>
<feature type="domain" description="TonB-dependent receptor plug" evidence="4">
    <location>
        <begin position="120"/>
        <end position="230"/>
    </location>
</feature>
<dbReference type="SUPFAM" id="SSF49464">
    <property type="entry name" value="Carboxypeptidase regulatory domain-like"/>
    <property type="match status" value="1"/>
</dbReference>
<dbReference type="Gene3D" id="2.170.130.10">
    <property type="entry name" value="TonB-dependent receptor, plug domain"/>
    <property type="match status" value="1"/>
</dbReference>
<dbReference type="SUPFAM" id="SSF56935">
    <property type="entry name" value="Porins"/>
    <property type="match status" value="1"/>
</dbReference>
<keyword evidence="2" id="KW-0998">Cell outer membrane</keyword>
<comment type="subcellular location">
    <subcellularLocation>
        <location evidence="2">Cell outer membrane</location>
        <topology evidence="2">Multi-pass membrane protein</topology>
    </subcellularLocation>
</comment>
<evidence type="ECO:0000256" key="3">
    <source>
        <dbReference type="SAM" id="SignalP"/>
    </source>
</evidence>
<accession>A0ABY5VAG9</accession>
<keyword evidence="1 3" id="KW-0732">Signal</keyword>
<sequence>MRQIIKFIAIFSVCLFAAGRLLAAEQGTIVKGQVTDKDGTPLAGVTVRADECPGAALTDADGFYSITVPDGAKQLLFYLPGYRSERMAVADARDRVALGLAETFDLEETVYMGHTAQRKGDISGSVASVSGQELAKSPTSNLSMALAGRLQGLLMQETYSEPSRANTGMYVRGISSIRANQPIVVIDGMVISYNVLQTFDYISAEEIESVTVLKDAASLALYGIQGADGVLVITTRRGRQGDLKIGVRLDQTFQQMTTKPAFINSAEYASLRNEAAFNDGLGENYYYSDEQITAFRTGSDRSLYPDNDWRDMFLKNVSSMQRLGVDISGGSDKVLYYTNVNLMHQGGFYNTDQDEYKSNSNFIWANVRSNVDLKVNKFLSASLRLAGNIKRERTPGGGFLADIYPLLYSVPSSVYGPTVPAVDPVTGEPVEGGGGVVVTDKIQTTPYGQINRSGFVRHTVTNIYAQFALNADLSFITPGLKAGGSFGYRTNSVNSLSTYQSYEKWIRSEDGTFSKYGNDINGNLTYGKSSSMYYQLDYRGMLGYDRQFGRHKAGAMAYLFYQDLSTEDKAMPGLLPYRKLVSGFEANYNFDDRYLLKFDVGYSGSEQYARARRFVATPAFSAAWVASNEAFLKDVSWLSHLKFRVAWGQTATERSGLGRYAYLDNVTLVGGGTIPAFSNTVTETQVGSPDIEPEISEKFNFGVDLSLFDNLSLSFELFRDRMDNMVIPGAATTPSYQGVPLGYLPATNSGEFESKGYEVSLRYSKAFRNGLKINVGGWLTYTENKVIRSGETEKNADYAYRKWQEGFPYGQEFGYLLDRSNGSPFYNTPEELAQSGLTYEFGTPRVGDLKYVDLNKDGIINERDKAPIGTGAIPRVYYAFFAEAKYKSFDLSLLFQGVGKYSTTFSGAGIYEYDYDGVFGSLHRNAWTEERARSGARIDYPALSTKKNTNHETSEFFLYDRSYLRLKNIELGYTLPRKWAAAISAENLRVSFSVQNPFTWDNMKSSDFGPEGSFLSVPVYRFYSVKLSLNF</sequence>
<dbReference type="Pfam" id="PF07715">
    <property type="entry name" value="Plug"/>
    <property type="match status" value="1"/>
</dbReference>
<reference evidence="5" key="1">
    <citation type="journal article" date="2022" name="Cell">
        <title>Design, construction, and in vivo augmentation of a complex gut microbiome.</title>
        <authorList>
            <person name="Cheng A.G."/>
            <person name="Ho P.Y."/>
            <person name="Aranda-Diaz A."/>
            <person name="Jain S."/>
            <person name="Yu F.B."/>
            <person name="Meng X."/>
            <person name="Wang M."/>
            <person name="Iakiviak M."/>
            <person name="Nagashima K."/>
            <person name="Zhao A."/>
            <person name="Murugkar P."/>
            <person name="Patil A."/>
            <person name="Atabakhsh K."/>
            <person name="Weakley A."/>
            <person name="Yan J."/>
            <person name="Brumbaugh A.R."/>
            <person name="Higginbottom S."/>
            <person name="Dimas A."/>
            <person name="Shiver A.L."/>
            <person name="Deutschbauer A."/>
            <person name="Neff N."/>
            <person name="Sonnenburg J.L."/>
            <person name="Huang K.C."/>
            <person name="Fischbach M.A."/>
        </authorList>
    </citation>
    <scope>NUCLEOTIDE SEQUENCE</scope>
    <source>
        <strain evidence="5">JC50</strain>
    </source>
</reference>
<keyword evidence="2" id="KW-0472">Membrane</keyword>
<keyword evidence="2" id="KW-1134">Transmembrane beta strand</keyword>
<dbReference type="InterPro" id="IPR039426">
    <property type="entry name" value="TonB-dep_rcpt-like"/>
</dbReference>
<keyword evidence="2" id="KW-0813">Transport</keyword>
<dbReference type="Pfam" id="PF13620">
    <property type="entry name" value="CarboxypepD_reg"/>
    <property type="match status" value="1"/>
</dbReference>
<feature type="signal peptide" evidence="3">
    <location>
        <begin position="1"/>
        <end position="23"/>
    </location>
</feature>
<dbReference type="InterPro" id="IPR012910">
    <property type="entry name" value="Plug_dom"/>
</dbReference>
<dbReference type="InterPro" id="IPR023996">
    <property type="entry name" value="TonB-dep_OMP_SusC/RagA"/>
</dbReference>
<dbReference type="RefSeq" id="WP_019151854.1">
    <property type="nucleotide sequence ID" value="NZ_CP102252.1"/>
</dbReference>
<name>A0ABY5VAG9_9BACT</name>
<dbReference type="PANTHER" id="PTHR30069:SF29">
    <property type="entry name" value="HEMOGLOBIN AND HEMOGLOBIN-HAPTOGLOBIN-BINDING PROTEIN 1-RELATED"/>
    <property type="match status" value="1"/>
</dbReference>
<comment type="similarity">
    <text evidence="2">Belongs to the TonB-dependent receptor family.</text>
</comment>
<dbReference type="Proteomes" id="UP001058267">
    <property type="component" value="Chromosome"/>
</dbReference>
<dbReference type="NCBIfam" id="TIGR04056">
    <property type="entry name" value="OMP_RagA_SusC"/>
    <property type="match status" value="1"/>
</dbReference>
<dbReference type="PANTHER" id="PTHR30069">
    <property type="entry name" value="TONB-DEPENDENT OUTER MEMBRANE RECEPTOR"/>
    <property type="match status" value="1"/>
</dbReference>
<dbReference type="PROSITE" id="PS52016">
    <property type="entry name" value="TONB_DEPENDENT_REC_3"/>
    <property type="match status" value="1"/>
</dbReference>
<evidence type="ECO:0000259" key="4">
    <source>
        <dbReference type="Pfam" id="PF07715"/>
    </source>
</evidence>
<evidence type="ECO:0000256" key="1">
    <source>
        <dbReference type="ARBA" id="ARBA00022729"/>
    </source>
</evidence>
<dbReference type="InterPro" id="IPR008969">
    <property type="entry name" value="CarboxyPept-like_regulatory"/>
</dbReference>
<proteinExistence type="inferred from homology"/>
<dbReference type="InterPro" id="IPR037066">
    <property type="entry name" value="Plug_dom_sf"/>
</dbReference>
<organism evidence="5 6">
    <name type="scientific">Alistipes senegalensis JC50</name>
    <dbReference type="NCBI Taxonomy" id="1033732"/>
    <lineage>
        <taxon>Bacteria</taxon>
        <taxon>Pseudomonadati</taxon>
        <taxon>Bacteroidota</taxon>
        <taxon>Bacteroidia</taxon>
        <taxon>Bacteroidales</taxon>
        <taxon>Rikenellaceae</taxon>
        <taxon>Alistipes</taxon>
    </lineage>
</organism>
<keyword evidence="2" id="KW-0812">Transmembrane</keyword>
<dbReference type="EMBL" id="CP102252">
    <property type="protein sequence ID" value="UWN66603.1"/>
    <property type="molecule type" value="Genomic_DNA"/>
</dbReference>
<dbReference type="InterPro" id="IPR023997">
    <property type="entry name" value="TonB-dep_OMP_SusC/RagA_CS"/>
</dbReference>
<protein>
    <submittedName>
        <fullName evidence="5">SusC/RagA family TonB-linked outer membrane protein</fullName>
    </submittedName>
</protein>
<feature type="chain" id="PRO_5046919158" evidence="3">
    <location>
        <begin position="24"/>
        <end position="1031"/>
    </location>
</feature>